<reference evidence="1" key="1">
    <citation type="submission" date="2021-02" db="EMBL/GenBank/DDBJ databases">
        <authorList>
            <person name="Vanwijnsberghe S."/>
        </authorList>
    </citation>
    <scope>NUCLEOTIDE SEQUENCE</scope>
    <source>
        <strain evidence="1">R-70211</strain>
    </source>
</reference>
<proteinExistence type="predicted"/>
<evidence type="ECO:0000313" key="2">
    <source>
        <dbReference type="Proteomes" id="UP000675121"/>
    </source>
</evidence>
<evidence type="ECO:0008006" key="3">
    <source>
        <dbReference type="Google" id="ProtNLM"/>
    </source>
</evidence>
<sequence length="125" mass="14629">MSRLGAWGYVDRRGARKDIDDDHRRSPEAFKRAIPELLFTSADELTSFCQTLLTWRRRSRELLCLVHDSPPKRLFAIPEIRKVMAERGISVDHSTVHRWAIKLLPVLEKAFSPPQTPRRQELARR</sequence>
<organism evidence="1 2">
    <name type="scientific">Paraburkholderia domus</name>
    <dbReference type="NCBI Taxonomy" id="2793075"/>
    <lineage>
        <taxon>Bacteria</taxon>
        <taxon>Pseudomonadati</taxon>
        <taxon>Pseudomonadota</taxon>
        <taxon>Betaproteobacteria</taxon>
        <taxon>Burkholderiales</taxon>
        <taxon>Burkholderiaceae</taxon>
        <taxon>Paraburkholderia</taxon>
    </lineage>
</organism>
<protein>
    <recommendedName>
        <fullName evidence="3">Integrase</fullName>
    </recommendedName>
</protein>
<dbReference type="EMBL" id="CAJNAS010000006">
    <property type="protein sequence ID" value="CAE6887396.1"/>
    <property type="molecule type" value="Genomic_DNA"/>
</dbReference>
<dbReference type="AlphaFoldDB" id="A0A9N8MPM9"/>
<comment type="caution">
    <text evidence="1">The sequence shown here is derived from an EMBL/GenBank/DDBJ whole genome shotgun (WGS) entry which is preliminary data.</text>
</comment>
<dbReference type="Proteomes" id="UP000675121">
    <property type="component" value="Unassembled WGS sequence"/>
</dbReference>
<keyword evidence="2" id="KW-1185">Reference proteome</keyword>
<gene>
    <name evidence="1" type="ORF">R70211_02494</name>
</gene>
<evidence type="ECO:0000313" key="1">
    <source>
        <dbReference type="EMBL" id="CAE6887396.1"/>
    </source>
</evidence>
<name>A0A9N8MPM9_9BURK</name>
<accession>A0A9N8MPM9</accession>